<protein>
    <submittedName>
        <fullName evidence="1">DUF461 domain-containing protein</fullName>
    </submittedName>
</protein>
<dbReference type="EMBL" id="JAAGMN010002797">
    <property type="protein sequence ID" value="NEE10174.1"/>
    <property type="molecule type" value="Genomic_DNA"/>
</dbReference>
<reference evidence="1" key="1">
    <citation type="submission" date="2020-01" db="EMBL/GenBank/DDBJ databases">
        <title>Insect and environment-associated Actinomycetes.</title>
        <authorList>
            <person name="Currrie C."/>
            <person name="Chevrette M."/>
            <person name="Carlson C."/>
            <person name="Stubbendieck R."/>
            <person name="Wendt-Pienkowski E."/>
        </authorList>
    </citation>
    <scope>NUCLEOTIDE SEQUENCE</scope>
    <source>
        <strain evidence="1">SID7499</strain>
    </source>
</reference>
<feature type="non-terminal residue" evidence="1">
    <location>
        <position position="23"/>
    </location>
</feature>
<proteinExistence type="predicted"/>
<name>A0A6G3WXJ6_9ACTN</name>
<comment type="caution">
    <text evidence="1">The sequence shown here is derived from an EMBL/GenBank/DDBJ whole genome shotgun (WGS) entry which is preliminary data.</text>
</comment>
<accession>A0A6G3WXJ6</accession>
<evidence type="ECO:0000313" key="1">
    <source>
        <dbReference type="EMBL" id="NEE10174.1"/>
    </source>
</evidence>
<organism evidence="1">
    <name type="scientific">Streptomyces sp. SID7499</name>
    <dbReference type="NCBI Taxonomy" id="2706086"/>
    <lineage>
        <taxon>Bacteria</taxon>
        <taxon>Bacillati</taxon>
        <taxon>Actinomycetota</taxon>
        <taxon>Actinomycetes</taxon>
        <taxon>Kitasatosporales</taxon>
        <taxon>Streptomycetaceae</taxon>
        <taxon>Streptomyces</taxon>
    </lineage>
</organism>
<dbReference type="AlphaFoldDB" id="A0A6G3WXJ6"/>
<sequence>MSRSLRHGALAATATVFSIVSLS</sequence>
<gene>
    <name evidence="1" type="ORF">G3M58_27455</name>
</gene>